<name>A0ABR5AY05_BACBA</name>
<dbReference type="PROSITE" id="PS51737">
    <property type="entry name" value="RECOMBINASE_DNA_BIND"/>
    <property type="match status" value="1"/>
</dbReference>
<protein>
    <recommendedName>
        <fullName evidence="6">DNA recombinase</fullName>
    </recommendedName>
</protein>
<dbReference type="Pfam" id="PF07508">
    <property type="entry name" value="Recombinase"/>
    <property type="match status" value="1"/>
</dbReference>
<evidence type="ECO:0000259" key="2">
    <source>
        <dbReference type="PROSITE" id="PS51736"/>
    </source>
</evidence>
<dbReference type="Pfam" id="PF00239">
    <property type="entry name" value="Resolvase"/>
    <property type="match status" value="1"/>
</dbReference>
<dbReference type="PANTHER" id="PTHR30461">
    <property type="entry name" value="DNA-INVERTASE FROM LAMBDOID PROPHAGE"/>
    <property type="match status" value="1"/>
</dbReference>
<dbReference type="Gene3D" id="3.40.50.1390">
    <property type="entry name" value="Resolvase, N-terminal catalytic domain"/>
    <property type="match status" value="1"/>
</dbReference>
<gene>
    <name evidence="4" type="ORF">SD77_2070</name>
</gene>
<dbReference type="InterPro" id="IPR036162">
    <property type="entry name" value="Resolvase-like_N_sf"/>
</dbReference>
<comment type="caution">
    <text evidence="4">The sequence shown here is derived from an EMBL/GenBank/DDBJ whole genome shotgun (WGS) entry which is preliminary data.</text>
</comment>
<feature type="coiled-coil region" evidence="1">
    <location>
        <begin position="331"/>
        <end position="401"/>
    </location>
</feature>
<keyword evidence="1" id="KW-0175">Coiled coil</keyword>
<reference evidence="4 5" key="1">
    <citation type="submission" date="2015-01" db="EMBL/GenBank/DDBJ databases">
        <title>Genome Assembly of Bacillus badius MTCC 1458.</title>
        <authorList>
            <person name="Verma A."/>
            <person name="Khatri I."/>
            <person name="Mual P."/>
            <person name="Subramanian S."/>
            <person name="Krishnamurthi S."/>
        </authorList>
    </citation>
    <scope>NUCLEOTIDE SEQUENCE [LARGE SCALE GENOMIC DNA]</scope>
    <source>
        <strain evidence="4 5">MTCC 1458</strain>
    </source>
</reference>
<dbReference type="Proteomes" id="UP000031982">
    <property type="component" value="Unassembled WGS sequence"/>
</dbReference>
<evidence type="ECO:0000313" key="4">
    <source>
        <dbReference type="EMBL" id="KIL79616.1"/>
    </source>
</evidence>
<proteinExistence type="predicted"/>
<dbReference type="Gene3D" id="3.90.1750.20">
    <property type="entry name" value="Putative Large Serine Recombinase, Chain B, Domain 2"/>
    <property type="match status" value="1"/>
</dbReference>
<evidence type="ECO:0008006" key="6">
    <source>
        <dbReference type="Google" id="ProtNLM"/>
    </source>
</evidence>
<sequence length="453" mass="53126">MERPGLSRLREDVKSGIVDKIYCYDPDRLSRKLMNQLILDDELRKAGAELIFVNGEYARSPEGKLFFSMRGAISEFEKEKIKQRMKSGKIRKVKEGKVLGNYGLYGYDYDRDKKTYVINEEQAKVVKMIFDYFTDPASPFKGINGIAKHLTDMGVPTAKNKGVWHRQVVRQILLNESYTGNHPQNKHDTEGDYVRVQSGEKREQTLRPKEEWIYVKIPPIISEEQYSAAQNLIKQSRRRSAKESQHKYLLSGLIRCADCGNTMTGMMRSWWGKKIPMYSDQKNYSGAKHPGCGNFMRTEELDKYVWEKVLFFLNHPEKILERTKNASPKAKKYQQQELEHLEKELEKIKKGRKNLISLAAMSEGTDLIEIKEQLTDLKMKEESLQEQYNRLNKEIKQEERGNDSIEHFKRVIKMYITNEDREFDFESKQTLIRTIVKQIYVSKENDNIDIEIF</sequence>
<dbReference type="InterPro" id="IPR006119">
    <property type="entry name" value="Resolv_N"/>
</dbReference>
<keyword evidence="5" id="KW-1185">Reference proteome</keyword>
<evidence type="ECO:0000313" key="5">
    <source>
        <dbReference type="Proteomes" id="UP000031982"/>
    </source>
</evidence>
<feature type="domain" description="Recombinase" evidence="3">
    <location>
        <begin position="104"/>
        <end position="239"/>
    </location>
</feature>
<organism evidence="4 5">
    <name type="scientific">Bacillus badius</name>
    <dbReference type="NCBI Taxonomy" id="1455"/>
    <lineage>
        <taxon>Bacteria</taxon>
        <taxon>Bacillati</taxon>
        <taxon>Bacillota</taxon>
        <taxon>Bacilli</taxon>
        <taxon>Bacillales</taxon>
        <taxon>Bacillaceae</taxon>
        <taxon>Pseudobacillus</taxon>
    </lineage>
</organism>
<dbReference type="Pfam" id="PF13408">
    <property type="entry name" value="Zn_ribbon_recom"/>
    <property type="match status" value="1"/>
</dbReference>
<evidence type="ECO:0000256" key="1">
    <source>
        <dbReference type="SAM" id="Coils"/>
    </source>
</evidence>
<dbReference type="CDD" id="cd00338">
    <property type="entry name" value="Ser_Recombinase"/>
    <property type="match status" value="1"/>
</dbReference>
<dbReference type="InterPro" id="IPR050639">
    <property type="entry name" value="SSR_resolvase"/>
</dbReference>
<dbReference type="SUPFAM" id="SSF53041">
    <property type="entry name" value="Resolvase-like"/>
    <property type="match status" value="1"/>
</dbReference>
<dbReference type="InterPro" id="IPR025827">
    <property type="entry name" value="Zn_ribbon_recom_dom"/>
</dbReference>
<dbReference type="PROSITE" id="PS51736">
    <property type="entry name" value="RECOMBINASES_3"/>
    <property type="match status" value="1"/>
</dbReference>
<dbReference type="InterPro" id="IPR011109">
    <property type="entry name" value="DNA_bind_recombinase_dom"/>
</dbReference>
<feature type="domain" description="Resolvase/invertase-type recombinase catalytic" evidence="2">
    <location>
        <begin position="1"/>
        <end position="96"/>
    </location>
</feature>
<dbReference type="SMART" id="SM00857">
    <property type="entry name" value="Resolvase"/>
    <property type="match status" value="1"/>
</dbReference>
<dbReference type="EMBL" id="JXLP01000002">
    <property type="protein sequence ID" value="KIL79616.1"/>
    <property type="molecule type" value="Genomic_DNA"/>
</dbReference>
<evidence type="ECO:0000259" key="3">
    <source>
        <dbReference type="PROSITE" id="PS51737"/>
    </source>
</evidence>
<dbReference type="InterPro" id="IPR038109">
    <property type="entry name" value="DNA_bind_recomb_sf"/>
</dbReference>
<accession>A0ABR5AY05</accession>
<dbReference type="PANTHER" id="PTHR30461:SF23">
    <property type="entry name" value="DNA RECOMBINASE-RELATED"/>
    <property type="match status" value="1"/>
</dbReference>